<keyword evidence="5" id="KW-1185">Reference proteome</keyword>
<reference evidence="5" key="1">
    <citation type="submission" date="2016-10" db="EMBL/GenBank/DDBJ databases">
        <authorList>
            <person name="Varghese N."/>
            <person name="Submissions S."/>
        </authorList>
    </citation>
    <scope>NUCLEOTIDE SEQUENCE [LARGE SCALE GENOMIC DNA]</scope>
    <source>
        <strain evidence="5">CGMCC 1.3703</strain>
    </source>
</reference>
<dbReference type="Pfam" id="PF00582">
    <property type="entry name" value="Usp"/>
    <property type="match status" value="1"/>
</dbReference>
<evidence type="ECO:0000313" key="4">
    <source>
        <dbReference type="EMBL" id="SDN76021.1"/>
    </source>
</evidence>
<evidence type="ECO:0000256" key="1">
    <source>
        <dbReference type="ARBA" id="ARBA00008791"/>
    </source>
</evidence>
<dbReference type="SUPFAM" id="SSF52402">
    <property type="entry name" value="Adenine nucleotide alpha hydrolases-like"/>
    <property type="match status" value="1"/>
</dbReference>
<comment type="subcellular location">
    <subcellularLocation>
        <location evidence="2">Cytoplasm</location>
    </subcellularLocation>
</comment>
<proteinExistence type="inferred from homology"/>
<name>A0A1H0E1B0_HALAD</name>
<gene>
    <name evidence="4" type="ORF">SAMN05421677_10161</name>
</gene>
<dbReference type="PANTHER" id="PTHR46268">
    <property type="entry name" value="STRESS RESPONSE PROTEIN NHAX"/>
    <property type="match status" value="1"/>
</dbReference>
<accession>A0A1H0E1B0</accession>
<evidence type="ECO:0000256" key="2">
    <source>
        <dbReference type="PIRNR" id="PIRNR006276"/>
    </source>
</evidence>
<dbReference type="GO" id="GO:0005737">
    <property type="term" value="C:cytoplasm"/>
    <property type="evidence" value="ECO:0007669"/>
    <property type="project" value="UniProtKB-SubCell"/>
</dbReference>
<keyword evidence="2" id="KW-0963">Cytoplasm</keyword>
<sequence>MTFEYKDIVVAVDGSVTAEVAFNKAIDIANRNEAKLVLAHVVDTRAFATVEAYDRSLAIRAEQYATELLNDYQEKAEKAGVKNVVVDVEYGSPKVKIAKDVAPKYNADLIICGATGLNAMERFFIGSVSEHITRYATCDVLVVRPDDTEESQDK</sequence>
<feature type="domain" description="UspA" evidence="3">
    <location>
        <begin position="5"/>
        <end position="144"/>
    </location>
</feature>
<dbReference type="InterPro" id="IPR014729">
    <property type="entry name" value="Rossmann-like_a/b/a_fold"/>
</dbReference>
<dbReference type="CDD" id="cd00293">
    <property type="entry name" value="USP-like"/>
    <property type="match status" value="1"/>
</dbReference>
<comment type="similarity">
    <text evidence="1 2">Belongs to the universal stress protein A family.</text>
</comment>
<dbReference type="PANTHER" id="PTHR46268:SF6">
    <property type="entry name" value="UNIVERSAL STRESS PROTEIN UP12"/>
    <property type="match status" value="1"/>
</dbReference>
<dbReference type="InterPro" id="IPR006016">
    <property type="entry name" value="UspA"/>
</dbReference>
<dbReference type="InterPro" id="IPR006015">
    <property type="entry name" value="Universal_stress_UspA"/>
</dbReference>
<evidence type="ECO:0000313" key="5">
    <source>
        <dbReference type="Proteomes" id="UP000198860"/>
    </source>
</evidence>
<dbReference type="Gene3D" id="3.40.50.620">
    <property type="entry name" value="HUPs"/>
    <property type="match status" value="1"/>
</dbReference>
<dbReference type="RefSeq" id="WP_089650523.1">
    <property type="nucleotide sequence ID" value="NZ_FNIZ01000001.1"/>
</dbReference>
<organism evidence="4 5">
    <name type="scientific">Halobacillus aidingensis</name>
    <dbReference type="NCBI Taxonomy" id="240303"/>
    <lineage>
        <taxon>Bacteria</taxon>
        <taxon>Bacillati</taxon>
        <taxon>Bacillota</taxon>
        <taxon>Bacilli</taxon>
        <taxon>Bacillales</taxon>
        <taxon>Bacillaceae</taxon>
        <taxon>Halobacillus</taxon>
    </lineage>
</organism>
<dbReference type="AlphaFoldDB" id="A0A1H0E1B0"/>
<dbReference type="EMBL" id="FNIZ01000001">
    <property type="protein sequence ID" value="SDN76021.1"/>
    <property type="molecule type" value="Genomic_DNA"/>
</dbReference>
<dbReference type="STRING" id="240303.SAMN05421677_10161"/>
<evidence type="ECO:0000259" key="3">
    <source>
        <dbReference type="Pfam" id="PF00582"/>
    </source>
</evidence>
<dbReference type="PRINTS" id="PR01438">
    <property type="entry name" value="UNVRSLSTRESS"/>
</dbReference>
<dbReference type="OrthoDB" id="9789668at2"/>
<dbReference type="PIRSF" id="PIRSF006276">
    <property type="entry name" value="UspA"/>
    <property type="match status" value="1"/>
</dbReference>
<dbReference type="Proteomes" id="UP000198860">
    <property type="component" value="Unassembled WGS sequence"/>
</dbReference>
<protein>
    <recommendedName>
        <fullName evidence="2">Universal stress protein</fullName>
    </recommendedName>
</protein>